<dbReference type="PANTHER" id="PTHR24366">
    <property type="entry name" value="IG(IMMUNOGLOBULIN) AND LRR(LEUCINE RICH REPEAT) DOMAINS"/>
    <property type="match status" value="1"/>
</dbReference>
<sequence length="592" mass="65452">MSPFLILLLAFAPSKAVSSCPDLCEVQRTGHCKVRVQMYLPGVASMPCAMCNTTGQTEEKQLGCLPPNLRKLQVAGHSDSSGKLKPLPGLVQLHTLRLGPGHILTAERGTFSAVPNLQALSMSNNAIKVIGSWFGGIWKLKKLALSWNEIKRIKKNALQPLVKLEFLSLRYNRLRAVEEWYFAGLTDLKYLHLSYNNISRIAGKSFDQLLSLEALTLDHNKLPSIPAESLNTMRGITHVRVEENPFRCTCALESLKSAGPRALGRSVYNSLRCSHPPSLSGRKITDVSREMMPCPSPTARVSRQDHGATLMCEVFWEKQPEIRWLDPGGRAVGERESLDPCGGAVTTRLEHEFPTAQSPDRETAHSADDPGLPYIGKSTSTLRMSQQAYRCWAEGSFRCVVQSTPGNVFADLPLTKSSDTSDGGQRQEHTMMTTAYGKPVQQTTKATERITKPTEMKTQQDGTAPATVTVMTTVYTTTPVQQNARITEKMSKPTDKNPQEDGTTPAAHKDWHTVVIVFIYIATACLALYLLEKATVNCRLEFYKCYKRRQIQRRYLQDNATGAAGVIPLQNIQAPYPALTAAHPPAAQDIYV</sequence>
<feature type="domain" description="Ig-like" evidence="6">
    <location>
        <begin position="297"/>
        <end position="415"/>
    </location>
</feature>
<dbReference type="SMART" id="SM00369">
    <property type="entry name" value="LRR_TYP"/>
    <property type="match status" value="5"/>
</dbReference>
<evidence type="ECO:0000256" key="2">
    <source>
        <dbReference type="ARBA" id="ARBA00022729"/>
    </source>
</evidence>
<protein>
    <submittedName>
        <fullName evidence="7">LRRC70 protein</fullName>
    </submittedName>
</protein>
<reference evidence="7" key="1">
    <citation type="submission" date="2022-01" db="EMBL/GenBank/DDBJ databases">
        <authorList>
            <person name="Braso-Vives M."/>
        </authorList>
    </citation>
    <scope>NUCLEOTIDE SEQUENCE</scope>
</reference>
<name>A0A8K0A7E3_BRALA</name>
<keyword evidence="2 5" id="KW-0732">Signal</keyword>
<evidence type="ECO:0000313" key="8">
    <source>
        <dbReference type="Proteomes" id="UP000838412"/>
    </source>
</evidence>
<dbReference type="SMART" id="SM00082">
    <property type="entry name" value="LRRCT"/>
    <property type="match status" value="1"/>
</dbReference>
<dbReference type="PANTHER" id="PTHR24366:SF161">
    <property type="entry name" value="TIR DOMAIN-CONTAINING PROTEIN"/>
    <property type="match status" value="1"/>
</dbReference>
<dbReference type="InterPro" id="IPR003591">
    <property type="entry name" value="Leu-rich_rpt_typical-subtyp"/>
</dbReference>
<evidence type="ECO:0000256" key="4">
    <source>
        <dbReference type="SAM" id="Phobius"/>
    </source>
</evidence>
<feature type="transmembrane region" description="Helical" evidence="4">
    <location>
        <begin position="511"/>
        <end position="531"/>
    </location>
</feature>
<dbReference type="InterPro" id="IPR000483">
    <property type="entry name" value="Cys-rich_flank_reg_C"/>
</dbReference>
<evidence type="ECO:0000259" key="6">
    <source>
        <dbReference type="PROSITE" id="PS50835"/>
    </source>
</evidence>
<dbReference type="PROSITE" id="PS51450">
    <property type="entry name" value="LRR"/>
    <property type="match status" value="2"/>
</dbReference>
<feature type="chain" id="PRO_5035453968" evidence="5">
    <location>
        <begin position="17"/>
        <end position="592"/>
    </location>
</feature>
<evidence type="ECO:0000256" key="1">
    <source>
        <dbReference type="ARBA" id="ARBA00022614"/>
    </source>
</evidence>
<dbReference type="Gene3D" id="3.80.10.10">
    <property type="entry name" value="Ribonuclease Inhibitor"/>
    <property type="match status" value="1"/>
</dbReference>
<evidence type="ECO:0000256" key="5">
    <source>
        <dbReference type="SAM" id="SignalP"/>
    </source>
</evidence>
<evidence type="ECO:0000256" key="3">
    <source>
        <dbReference type="ARBA" id="ARBA00022737"/>
    </source>
</evidence>
<feature type="signal peptide" evidence="5">
    <location>
        <begin position="1"/>
        <end position="16"/>
    </location>
</feature>
<dbReference type="InterPro" id="IPR001611">
    <property type="entry name" value="Leu-rich_rpt"/>
</dbReference>
<accession>A0A8K0A7E3</accession>
<gene>
    <name evidence="7" type="primary">LRRC70</name>
    <name evidence="7" type="ORF">BLAG_LOCUS20977</name>
</gene>
<keyword evidence="1" id="KW-0433">Leucine-rich repeat</keyword>
<organism evidence="7 8">
    <name type="scientific">Branchiostoma lanceolatum</name>
    <name type="common">Common lancelet</name>
    <name type="synonym">Amphioxus lanceolatum</name>
    <dbReference type="NCBI Taxonomy" id="7740"/>
    <lineage>
        <taxon>Eukaryota</taxon>
        <taxon>Metazoa</taxon>
        <taxon>Chordata</taxon>
        <taxon>Cephalochordata</taxon>
        <taxon>Leptocardii</taxon>
        <taxon>Amphioxiformes</taxon>
        <taxon>Branchiostomatidae</taxon>
        <taxon>Branchiostoma</taxon>
    </lineage>
</organism>
<dbReference type="EMBL" id="OV696691">
    <property type="protein sequence ID" value="CAH1267763.1"/>
    <property type="molecule type" value="Genomic_DNA"/>
</dbReference>
<keyword evidence="3" id="KW-0677">Repeat</keyword>
<dbReference type="Proteomes" id="UP000838412">
    <property type="component" value="Chromosome 6"/>
</dbReference>
<evidence type="ECO:0000313" key="7">
    <source>
        <dbReference type="EMBL" id="CAH1267763.1"/>
    </source>
</evidence>
<dbReference type="InterPro" id="IPR032675">
    <property type="entry name" value="LRR_dom_sf"/>
</dbReference>
<keyword evidence="4" id="KW-1133">Transmembrane helix</keyword>
<dbReference type="AlphaFoldDB" id="A0A8K0A7E3"/>
<dbReference type="SUPFAM" id="SSF52058">
    <property type="entry name" value="L domain-like"/>
    <property type="match status" value="1"/>
</dbReference>
<keyword evidence="8" id="KW-1185">Reference proteome</keyword>
<dbReference type="OrthoDB" id="694479at2759"/>
<keyword evidence="4" id="KW-0812">Transmembrane</keyword>
<proteinExistence type="predicted"/>
<dbReference type="PROSITE" id="PS50835">
    <property type="entry name" value="IG_LIKE"/>
    <property type="match status" value="1"/>
</dbReference>
<dbReference type="InterPro" id="IPR007110">
    <property type="entry name" value="Ig-like_dom"/>
</dbReference>
<dbReference type="Pfam" id="PF13855">
    <property type="entry name" value="LRR_8"/>
    <property type="match status" value="2"/>
</dbReference>
<keyword evidence="4" id="KW-0472">Membrane</keyword>